<dbReference type="Proteomes" id="UP000095229">
    <property type="component" value="Unassembled WGS sequence"/>
</dbReference>
<evidence type="ECO:0008006" key="3">
    <source>
        <dbReference type="Google" id="ProtNLM"/>
    </source>
</evidence>
<dbReference type="InterPro" id="IPR009858">
    <property type="entry name" value="DUF1415"/>
</dbReference>
<name>A0A1E5JMV5_9GAMM</name>
<evidence type="ECO:0000313" key="1">
    <source>
        <dbReference type="EMBL" id="OEH45800.1"/>
    </source>
</evidence>
<dbReference type="AlphaFoldDB" id="A0A1E5JMV5"/>
<proteinExistence type="predicted"/>
<gene>
    <name evidence="1" type="ORF">lpari_03207</name>
</gene>
<dbReference type="OrthoDB" id="277390at2"/>
<dbReference type="Pfam" id="PF07209">
    <property type="entry name" value="DUF1415"/>
    <property type="match status" value="1"/>
</dbReference>
<dbReference type="PATRIC" id="fig|45071.6.peg.2970"/>
<dbReference type="EMBL" id="LSOG01000086">
    <property type="protein sequence ID" value="OEH45800.1"/>
    <property type="molecule type" value="Genomic_DNA"/>
</dbReference>
<reference evidence="1 2" key="1">
    <citation type="submission" date="2016-02" db="EMBL/GenBank/DDBJ databases">
        <title>Secondary metabolites in Legionella.</title>
        <authorList>
            <person name="Tobias N.J."/>
            <person name="Bode H.B."/>
        </authorList>
    </citation>
    <scope>NUCLEOTIDE SEQUENCE [LARGE SCALE GENOMIC DNA]</scope>
    <source>
        <strain evidence="1 2">DSM 19216</strain>
    </source>
</reference>
<sequence length="176" mass="20177">MHISQTVQWIQSIVISLNLCPFAKREMDNNAVRIGMSSATSFEEGIDSLKKEIEHLNINPTTGTTLLLFPYFLSDFLIYLDFVDLANENIVQTGHQGIYQLATFHPAYQFHDTNIDDVTNYTNRSPYPMLHILREDMLDRAIDYYGNTEAIPANNILRLQSLGLAEVKKLWVESYS</sequence>
<organism evidence="1 2">
    <name type="scientific">Legionella parisiensis</name>
    <dbReference type="NCBI Taxonomy" id="45071"/>
    <lineage>
        <taxon>Bacteria</taxon>
        <taxon>Pseudomonadati</taxon>
        <taxon>Pseudomonadota</taxon>
        <taxon>Gammaproteobacteria</taxon>
        <taxon>Legionellales</taxon>
        <taxon>Legionellaceae</taxon>
        <taxon>Legionella</taxon>
    </lineage>
</organism>
<evidence type="ECO:0000313" key="2">
    <source>
        <dbReference type="Proteomes" id="UP000095229"/>
    </source>
</evidence>
<protein>
    <recommendedName>
        <fullName evidence="3">DUF1415 domain-containing protein</fullName>
    </recommendedName>
</protein>
<keyword evidence="2" id="KW-1185">Reference proteome</keyword>
<comment type="caution">
    <text evidence="1">The sequence shown here is derived from an EMBL/GenBank/DDBJ whole genome shotgun (WGS) entry which is preliminary data.</text>
</comment>
<accession>A0A1E5JMV5</accession>
<dbReference type="RefSeq" id="WP_065236077.1">
    <property type="nucleotide sequence ID" value="NZ_CAAAIE010000003.1"/>
</dbReference>